<dbReference type="EMBL" id="JASOOE010000003">
    <property type="protein sequence ID" value="MDK7186711.1"/>
    <property type="molecule type" value="Genomic_DNA"/>
</dbReference>
<dbReference type="PANTHER" id="PTHR35841:SF1">
    <property type="entry name" value="PHOSPHONATES-BINDING PERIPLASMIC PROTEIN"/>
    <property type="match status" value="1"/>
</dbReference>
<reference evidence="2" key="1">
    <citation type="submission" date="2023-05" db="EMBL/GenBank/DDBJ databases">
        <title>Cataloging the Phylogenetic Diversity of Human Bladder Bacteria.</title>
        <authorList>
            <person name="Du J."/>
        </authorList>
    </citation>
    <scope>NUCLEOTIDE SEQUENCE</scope>
    <source>
        <strain evidence="2">UMB1231</strain>
    </source>
</reference>
<protein>
    <submittedName>
        <fullName evidence="2">PhnD/SsuA/transferrin family substrate-binding protein</fullName>
    </submittedName>
</protein>
<dbReference type="Proteomes" id="UP001229251">
    <property type="component" value="Unassembled WGS sequence"/>
</dbReference>
<dbReference type="AlphaFoldDB" id="A0AAJ1V2T4"/>
<dbReference type="PANTHER" id="PTHR35841">
    <property type="entry name" value="PHOSPHONATES-BINDING PERIPLASMIC PROTEIN"/>
    <property type="match status" value="1"/>
</dbReference>
<evidence type="ECO:0000313" key="3">
    <source>
        <dbReference type="Proteomes" id="UP001229251"/>
    </source>
</evidence>
<evidence type="ECO:0000313" key="2">
    <source>
        <dbReference type="EMBL" id="MDK7186711.1"/>
    </source>
</evidence>
<dbReference type="RefSeq" id="WP_285065362.1">
    <property type="nucleotide sequence ID" value="NZ_JASOOE010000003.1"/>
</dbReference>
<gene>
    <name evidence="2" type="ORF">QP433_01805</name>
</gene>
<dbReference type="Pfam" id="PF12974">
    <property type="entry name" value="Phosphonate-bd"/>
    <property type="match status" value="1"/>
</dbReference>
<name>A0AAJ1V2T4_9LACT</name>
<feature type="signal peptide" evidence="1">
    <location>
        <begin position="1"/>
        <end position="27"/>
    </location>
</feature>
<keyword evidence="1" id="KW-0732">Signal</keyword>
<proteinExistence type="predicted"/>
<organism evidence="2 3">
    <name type="scientific">Facklamia hominis</name>
    <dbReference type="NCBI Taxonomy" id="178214"/>
    <lineage>
        <taxon>Bacteria</taxon>
        <taxon>Bacillati</taxon>
        <taxon>Bacillota</taxon>
        <taxon>Bacilli</taxon>
        <taxon>Lactobacillales</taxon>
        <taxon>Aerococcaceae</taxon>
        <taxon>Facklamia</taxon>
    </lineage>
</organism>
<feature type="chain" id="PRO_5042548673" evidence="1">
    <location>
        <begin position="28"/>
        <end position="343"/>
    </location>
</feature>
<evidence type="ECO:0000256" key="1">
    <source>
        <dbReference type="SAM" id="SignalP"/>
    </source>
</evidence>
<dbReference type="SUPFAM" id="SSF53850">
    <property type="entry name" value="Periplasmic binding protein-like II"/>
    <property type="match status" value="1"/>
</dbReference>
<accession>A0AAJ1V2T4</accession>
<comment type="caution">
    <text evidence="2">The sequence shown here is derived from an EMBL/GenBank/DDBJ whole genome shotgun (WGS) entry which is preliminary data.</text>
</comment>
<sequence>MNFKKMLTAGLSACLGLAMAITPLTHAQDATTVKELTVQFVPSRDPEEIMTETEPLKNLLKDELAKLGFNVENIDISVGTSYEATGEALAAGTVDIGFIPGGTYVLYDDGADVILTATREGLSNDSENAKDWNDNKPTEKSSEQVTYYRGLFLAGPSEKGRALAEKVNNGEALTWDDLNNVNWSVMGTSSPAGYIYPSLYLSKNFDGKTIADLSSAVQSDSYASAFSRLATGQVDVLLTYADARMDYEDQWQKEFGGKNDIWTDVDVIAVTDGMMNDTISVSKNSDHLTPELIEAIQEAMINISKTEEGQKVIAVYSHQGYSKAKSEDYDTERQAQKFLRDMK</sequence>
<dbReference type="Gene3D" id="3.40.190.10">
    <property type="entry name" value="Periplasmic binding protein-like II"/>
    <property type="match status" value="2"/>
</dbReference>